<organism evidence="4 5">
    <name type="scientific">Actinobacillus delphinicola</name>
    <dbReference type="NCBI Taxonomy" id="51161"/>
    <lineage>
        <taxon>Bacteria</taxon>
        <taxon>Pseudomonadati</taxon>
        <taxon>Pseudomonadota</taxon>
        <taxon>Gammaproteobacteria</taxon>
        <taxon>Pasteurellales</taxon>
        <taxon>Pasteurellaceae</taxon>
        <taxon>Actinobacillus</taxon>
    </lineage>
</organism>
<dbReference type="OrthoDB" id="6428208at2"/>
<evidence type="ECO:0000256" key="3">
    <source>
        <dbReference type="HAMAP-Rule" id="MF_00789"/>
    </source>
</evidence>
<dbReference type="Proteomes" id="UP000279799">
    <property type="component" value="Chromosome"/>
</dbReference>
<dbReference type="AlphaFoldDB" id="A0A448TVN0"/>
<dbReference type="RefSeq" id="WP_126600352.1">
    <property type="nucleotide sequence ID" value="NZ_LR134510.1"/>
</dbReference>
<feature type="signal peptide" evidence="3">
    <location>
        <begin position="1"/>
        <end position="21"/>
    </location>
</feature>
<name>A0A448TVN0_9PAST</name>
<comment type="similarity">
    <text evidence="1 3">Belongs to the UPF0319 family.</text>
</comment>
<dbReference type="PANTHER" id="PTHR38108">
    <property type="entry name" value="UPF0319 PROTEIN YCCT"/>
    <property type="match status" value="1"/>
</dbReference>
<dbReference type="PANTHER" id="PTHR38108:SF1">
    <property type="entry name" value="UPF0319 PROTEIN YCCT"/>
    <property type="match status" value="1"/>
</dbReference>
<keyword evidence="5" id="KW-1185">Reference proteome</keyword>
<protein>
    <recommendedName>
        <fullName evidence="3">UPF0319 protein NCTC12871_01485</fullName>
    </recommendedName>
</protein>
<keyword evidence="2 3" id="KW-0732">Signal</keyword>
<sequence precursor="true">MKLSTVALASIALFSSATSFAGMLSVSPNIEVLALDGHKVKNPTFSELKNLEISNNHVHQAVISVSDIINQGNNQVLYESDPIIVTFDSHDQNVMLNVPRLRNQFEVNEFKNNPHINVTTQSGQKIPSKQAFLPQEGFLPGLNLIDNIAKYNASNGVASVSSFAMIKKTVPSDVVTNESMSLAGDTYQIKKEKVVVKGQNIAEQQLQFWFQQADKATKARFLKWAKAQK</sequence>
<accession>A0A448TVN0</accession>
<dbReference type="NCBIfam" id="NF002516">
    <property type="entry name" value="PRK01904.1"/>
    <property type="match status" value="1"/>
</dbReference>
<reference evidence="4 5" key="1">
    <citation type="submission" date="2018-12" db="EMBL/GenBank/DDBJ databases">
        <authorList>
            <consortium name="Pathogen Informatics"/>
        </authorList>
    </citation>
    <scope>NUCLEOTIDE SEQUENCE [LARGE SCALE GENOMIC DNA]</scope>
    <source>
        <strain evidence="4 5">NCTC12871</strain>
    </source>
</reference>
<dbReference type="InterPro" id="IPR018635">
    <property type="entry name" value="UPF0319"/>
</dbReference>
<gene>
    <name evidence="4" type="ORF">NCTC12871_01485</name>
</gene>
<evidence type="ECO:0000256" key="2">
    <source>
        <dbReference type="ARBA" id="ARBA00022729"/>
    </source>
</evidence>
<dbReference type="KEGG" id="adp:NCTC12871_01485"/>
<evidence type="ECO:0000256" key="1">
    <source>
        <dbReference type="ARBA" id="ARBA00008490"/>
    </source>
</evidence>
<dbReference type="EMBL" id="LR134510">
    <property type="protein sequence ID" value="VEJ09987.1"/>
    <property type="molecule type" value="Genomic_DNA"/>
</dbReference>
<dbReference type="HAMAP" id="MF_00789">
    <property type="entry name" value="UPF0319"/>
    <property type="match status" value="1"/>
</dbReference>
<feature type="chain" id="PRO_5019593757" description="UPF0319 protein NCTC12871_01485" evidence="3">
    <location>
        <begin position="22"/>
        <end position="229"/>
    </location>
</feature>
<dbReference type="Pfam" id="PF09829">
    <property type="entry name" value="DUF2057"/>
    <property type="match status" value="1"/>
</dbReference>
<evidence type="ECO:0000313" key="5">
    <source>
        <dbReference type="Proteomes" id="UP000279799"/>
    </source>
</evidence>
<proteinExistence type="inferred from homology"/>
<evidence type="ECO:0000313" key="4">
    <source>
        <dbReference type="EMBL" id="VEJ09987.1"/>
    </source>
</evidence>